<evidence type="ECO:0000256" key="5">
    <source>
        <dbReference type="ARBA" id="ARBA00023285"/>
    </source>
</evidence>
<dbReference type="CDD" id="cd05651">
    <property type="entry name" value="M20_ArgE_DapE-like"/>
    <property type="match status" value="1"/>
</dbReference>
<keyword evidence="4" id="KW-0862">Zinc</keyword>
<dbReference type="Proteomes" id="UP001629059">
    <property type="component" value="Unassembled WGS sequence"/>
</dbReference>
<dbReference type="SUPFAM" id="SSF53187">
    <property type="entry name" value="Zn-dependent exopeptidases"/>
    <property type="match status" value="1"/>
</dbReference>
<proteinExistence type="predicted"/>
<feature type="domain" description="Peptidase M20 dimerisation" evidence="6">
    <location>
        <begin position="171"/>
        <end position="266"/>
    </location>
</feature>
<dbReference type="SUPFAM" id="SSF55031">
    <property type="entry name" value="Bacterial exopeptidase dimerisation domain"/>
    <property type="match status" value="1"/>
</dbReference>
<dbReference type="PROSITE" id="PS00758">
    <property type="entry name" value="ARGE_DAPE_CPG2_1"/>
    <property type="match status" value="1"/>
</dbReference>
<dbReference type="InterPro" id="IPR036264">
    <property type="entry name" value="Bact_exopeptidase_dim_dom"/>
</dbReference>
<evidence type="ECO:0000313" key="7">
    <source>
        <dbReference type="EMBL" id="MFL9837493.1"/>
    </source>
</evidence>
<dbReference type="InterPro" id="IPR011650">
    <property type="entry name" value="Peptidase_M20_dimer"/>
</dbReference>
<reference evidence="7 8" key="1">
    <citation type="submission" date="2024-06" db="EMBL/GenBank/DDBJ databases">
        <authorList>
            <person name="Kaempfer P."/>
            <person name="Viver T."/>
        </authorList>
    </citation>
    <scope>NUCLEOTIDE SEQUENCE [LARGE SCALE GENOMIC DNA]</scope>
    <source>
        <strain evidence="7 8">ST-75</strain>
    </source>
</reference>
<keyword evidence="2" id="KW-0479">Metal-binding</keyword>
<keyword evidence="5" id="KW-0170">Cobalt</keyword>
<evidence type="ECO:0000256" key="1">
    <source>
        <dbReference type="ARBA" id="ARBA00001947"/>
    </source>
</evidence>
<keyword evidence="8" id="KW-1185">Reference proteome</keyword>
<evidence type="ECO:0000256" key="2">
    <source>
        <dbReference type="ARBA" id="ARBA00022723"/>
    </source>
</evidence>
<gene>
    <name evidence="7" type="ORF">ABS768_08295</name>
</gene>
<dbReference type="InterPro" id="IPR001261">
    <property type="entry name" value="ArgE/DapE_CS"/>
</dbReference>
<evidence type="ECO:0000259" key="6">
    <source>
        <dbReference type="Pfam" id="PF07687"/>
    </source>
</evidence>
<dbReference type="Gene3D" id="3.40.630.10">
    <property type="entry name" value="Zn peptidases"/>
    <property type="match status" value="1"/>
</dbReference>
<protein>
    <submittedName>
        <fullName evidence="7">M20 family metallo-hydrolase</fullName>
    </submittedName>
</protein>
<sequence length="374" mass="41151">MSLKTIHTLTEEAISLLKSLIATPSFSSEEENTAKLIEAWFDNNSIPFKRENNNIWAFNKHFTEGKPTLLLNSHHDTVKPNQAYTLDPFEAIEQDGKLFGLGSNDAGGCLVSLIATFTYFYEAENLPYNIVMVASAEEESSGPNGLNSVLRHLPKLDCAIVGEPTEMQLAIAEKGLLVLDVTITGTPGHAAHPNDDMAIYNTLRVIEWFKDYTFEKVSEVLGPVKITVTQINAGKQHNVVPAECNLVVDVRVNDCYTNLEVLETIKLGIENGKVTVKPRSLHLNSSSIAKEHALVQAGVALGRTTYGSPTLSDQSVLSCQSLKLGPGLSLRSHSADEFIYINEIKEGVELYIKILSQFLNYTTKTADEAKLKQQ</sequence>
<dbReference type="PANTHER" id="PTHR43808:SF31">
    <property type="entry name" value="N-ACETYL-L-CITRULLINE DEACETYLASE"/>
    <property type="match status" value="1"/>
</dbReference>
<dbReference type="EMBL" id="JBELQB010000005">
    <property type="protein sequence ID" value="MFL9837493.1"/>
    <property type="molecule type" value="Genomic_DNA"/>
</dbReference>
<dbReference type="RefSeq" id="WP_408074493.1">
    <property type="nucleotide sequence ID" value="NZ_JBELQB010000005.1"/>
</dbReference>
<dbReference type="InterPro" id="IPR050072">
    <property type="entry name" value="Peptidase_M20A"/>
</dbReference>
<accession>A0ABW8YB95</accession>
<comment type="caution">
    <text evidence="7">The sequence shown here is derived from an EMBL/GenBank/DDBJ whole genome shotgun (WGS) entry which is preliminary data.</text>
</comment>
<evidence type="ECO:0000256" key="3">
    <source>
        <dbReference type="ARBA" id="ARBA00022801"/>
    </source>
</evidence>
<comment type="cofactor">
    <cofactor evidence="1">
        <name>Zn(2+)</name>
        <dbReference type="ChEBI" id="CHEBI:29105"/>
    </cofactor>
</comment>
<dbReference type="InterPro" id="IPR002933">
    <property type="entry name" value="Peptidase_M20"/>
</dbReference>
<evidence type="ECO:0000313" key="8">
    <source>
        <dbReference type="Proteomes" id="UP001629059"/>
    </source>
</evidence>
<organism evidence="7 8">
    <name type="scientific">Flavobacterium rhizophilum</name>
    <dbReference type="NCBI Taxonomy" id="3163296"/>
    <lineage>
        <taxon>Bacteria</taxon>
        <taxon>Pseudomonadati</taxon>
        <taxon>Bacteroidota</taxon>
        <taxon>Flavobacteriia</taxon>
        <taxon>Flavobacteriales</taxon>
        <taxon>Flavobacteriaceae</taxon>
        <taxon>Flavobacterium</taxon>
    </lineage>
</organism>
<dbReference type="Gene3D" id="3.30.70.360">
    <property type="match status" value="1"/>
</dbReference>
<dbReference type="Pfam" id="PF01546">
    <property type="entry name" value="Peptidase_M20"/>
    <property type="match status" value="1"/>
</dbReference>
<dbReference type="Pfam" id="PF07687">
    <property type="entry name" value="M20_dimer"/>
    <property type="match status" value="1"/>
</dbReference>
<name>A0ABW8YB95_9FLAO</name>
<evidence type="ECO:0000256" key="4">
    <source>
        <dbReference type="ARBA" id="ARBA00022833"/>
    </source>
</evidence>
<dbReference type="PANTHER" id="PTHR43808">
    <property type="entry name" value="ACETYLORNITHINE DEACETYLASE"/>
    <property type="match status" value="1"/>
</dbReference>
<keyword evidence="3" id="KW-0378">Hydrolase</keyword>